<sequence length="113" mass="12626">MVEFSRSELNTTDSKKDCWQNENFVQKAKVLSAETVTKNGGPTLKFSSVDDNIDVRILHVRVLMKATSQCLDLNETNILMRNNVEKSLHMDKTKEGEVGLNTLVLVGSGSRLD</sequence>
<accession>A0A1S0UBZ7</accession>
<proteinExistence type="predicted"/>
<organism evidence="1">
    <name type="scientific">Loa loa</name>
    <name type="common">Eye worm</name>
    <name type="synonym">Filaria loa</name>
    <dbReference type="NCBI Taxonomy" id="7209"/>
    <lineage>
        <taxon>Eukaryota</taxon>
        <taxon>Metazoa</taxon>
        <taxon>Ecdysozoa</taxon>
        <taxon>Nematoda</taxon>
        <taxon>Chromadorea</taxon>
        <taxon>Rhabditida</taxon>
        <taxon>Spirurina</taxon>
        <taxon>Spiruromorpha</taxon>
        <taxon>Filarioidea</taxon>
        <taxon>Onchocercidae</taxon>
        <taxon>Loa</taxon>
    </lineage>
</organism>
<dbReference type="KEGG" id="loa:LOAG_00099"/>
<dbReference type="GeneID" id="9937467"/>
<dbReference type="EMBL" id="JH712112">
    <property type="protein sequence ID" value="EFO28367.1"/>
    <property type="molecule type" value="Genomic_DNA"/>
</dbReference>
<evidence type="ECO:0000313" key="1">
    <source>
        <dbReference type="EMBL" id="EFO28367.1"/>
    </source>
</evidence>
<protein>
    <submittedName>
        <fullName evidence="1">Uncharacterized protein</fullName>
    </submittedName>
</protein>
<dbReference type="CTD" id="9937467"/>
<name>A0A1S0UBZ7_LOALO</name>
<reference evidence="1" key="1">
    <citation type="submission" date="2012-04" db="EMBL/GenBank/DDBJ databases">
        <title>The Genome Sequence of Loa loa.</title>
        <authorList>
            <consortium name="The Broad Institute Genome Sequencing Platform"/>
            <consortium name="Broad Institute Genome Sequencing Center for Infectious Disease"/>
            <person name="Nutman T.B."/>
            <person name="Fink D.L."/>
            <person name="Russ C."/>
            <person name="Young S."/>
            <person name="Zeng Q."/>
            <person name="Gargeya S."/>
            <person name="Alvarado L."/>
            <person name="Berlin A."/>
            <person name="Chapman S.B."/>
            <person name="Chen Z."/>
            <person name="Freedman E."/>
            <person name="Gellesch M."/>
            <person name="Goldberg J."/>
            <person name="Griggs A."/>
            <person name="Gujja S."/>
            <person name="Heilman E.R."/>
            <person name="Heiman D."/>
            <person name="Howarth C."/>
            <person name="Mehta T."/>
            <person name="Neiman D."/>
            <person name="Pearson M."/>
            <person name="Roberts A."/>
            <person name="Saif S."/>
            <person name="Shea T."/>
            <person name="Shenoy N."/>
            <person name="Sisk P."/>
            <person name="Stolte C."/>
            <person name="Sykes S."/>
            <person name="White J."/>
            <person name="Yandava C."/>
            <person name="Haas B."/>
            <person name="Henn M.R."/>
            <person name="Nusbaum C."/>
            <person name="Birren B."/>
        </authorList>
    </citation>
    <scope>NUCLEOTIDE SEQUENCE [LARGE SCALE GENOMIC DNA]</scope>
</reference>
<dbReference type="InParanoid" id="A0A1S0UBZ7"/>
<dbReference type="RefSeq" id="XP_003135687.1">
    <property type="nucleotide sequence ID" value="XM_003135639.1"/>
</dbReference>
<dbReference type="AlphaFoldDB" id="A0A1S0UBZ7"/>
<gene>
    <name evidence="1" type="ORF">LOAG_00099</name>
</gene>